<dbReference type="GeneTree" id="ENSGT00970000193614"/>
<dbReference type="AlphaFoldDB" id="A0A8C6MEX9"/>
<sequence>LRCSEQPWALGDIAAAHQSREGSKVISKQFGVHYSTVKELIQKWKPFKTVANLLKEGNLWDAHPGHKAPVPSHPKDTLSG</sequence>
<accession>A0A8C6MEX9</accession>
<evidence type="ECO:0000313" key="3">
    <source>
        <dbReference type="Proteomes" id="UP000694548"/>
    </source>
</evidence>
<name>A0A8C6MEX9_NOTFU</name>
<dbReference type="Proteomes" id="UP000694548">
    <property type="component" value="Unassembled WGS sequence"/>
</dbReference>
<dbReference type="Ensembl" id="ENSNFUT00015033436.1">
    <property type="protein sequence ID" value="ENSNFUP00015031993.1"/>
    <property type="gene ID" value="ENSNFUG00015015652.1"/>
</dbReference>
<feature type="region of interest" description="Disordered" evidence="1">
    <location>
        <begin position="61"/>
        <end position="80"/>
    </location>
</feature>
<dbReference type="InterPro" id="IPR036388">
    <property type="entry name" value="WH-like_DNA-bd_sf"/>
</dbReference>
<organism evidence="2 3">
    <name type="scientific">Nothobranchius furzeri</name>
    <name type="common">Turquoise killifish</name>
    <dbReference type="NCBI Taxonomy" id="105023"/>
    <lineage>
        <taxon>Eukaryota</taxon>
        <taxon>Metazoa</taxon>
        <taxon>Chordata</taxon>
        <taxon>Craniata</taxon>
        <taxon>Vertebrata</taxon>
        <taxon>Euteleostomi</taxon>
        <taxon>Actinopterygii</taxon>
        <taxon>Neopterygii</taxon>
        <taxon>Teleostei</taxon>
        <taxon>Neoteleostei</taxon>
        <taxon>Acanthomorphata</taxon>
        <taxon>Ovalentaria</taxon>
        <taxon>Atherinomorphae</taxon>
        <taxon>Cyprinodontiformes</taxon>
        <taxon>Nothobranchiidae</taxon>
        <taxon>Nothobranchius</taxon>
    </lineage>
</organism>
<reference evidence="2" key="2">
    <citation type="submission" date="2025-09" db="UniProtKB">
        <authorList>
            <consortium name="Ensembl"/>
        </authorList>
    </citation>
    <scope>IDENTIFICATION</scope>
</reference>
<evidence type="ECO:0000256" key="1">
    <source>
        <dbReference type="SAM" id="MobiDB-lite"/>
    </source>
</evidence>
<proteinExistence type="predicted"/>
<protein>
    <submittedName>
        <fullName evidence="2">Uncharacterized protein</fullName>
    </submittedName>
</protein>
<dbReference type="Gene3D" id="1.10.10.10">
    <property type="entry name" value="Winged helix-like DNA-binding domain superfamily/Winged helix DNA-binding domain"/>
    <property type="match status" value="1"/>
</dbReference>
<evidence type="ECO:0000313" key="2">
    <source>
        <dbReference type="Ensembl" id="ENSNFUP00015031993.1"/>
    </source>
</evidence>
<keyword evidence="3" id="KW-1185">Reference proteome</keyword>
<reference evidence="2" key="1">
    <citation type="submission" date="2025-08" db="UniProtKB">
        <authorList>
            <consortium name="Ensembl"/>
        </authorList>
    </citation>
    <scope>IDENTIFICATION</scope>
</reference>